<gene>
    <name evidence="2" type="ORF">BJ984_000671</name>
</gene>
<dbReference type="AlphaFoldDB" id="A0A852SJI2"/>
<protein>
    <submittedName>
        <fullName evidence="2">Uncharacterized protein</fullName>
    </submittedName>
</protein>
<dbReference type="RefSeq" id="WP_271206379.1">
    <property type="nucleotide sequence ID" value="NZ_BSEW01000001.1"/>
</dbReference>
<feature type="transmembrane region" description="Helical" evidence="1">
    <location>
        <begin position="146"/>
        <end position="165"/>
    </location>
</feature>
<feature type="transmembrane region" description="Helical" evidence="1">
    <location>
        <begin position="110"/>
        <end position="134"/>
    </location>
</feature>
<keyword evidence="3" id="KW-1185">Reference proteome</keyword>
<keyword evidence="1" id="KW-0472">Membrane</keyword>
<keyword evidence="1" id="KW-0812">Transmembrane</keyword>
<comment type="caution">
    <text evidence="2">The sequence shown here is derived from an EMBL/GenBank/DDBJ whole genome shotgun (WGS) entry which is preliminary data.</text>
</comment>
<sequence>MSEARASGTPVDKSHDRDDAKAARIAGVIVVGMCAAVWWPAFTLGAWGDFFFDQLLTIWAAATGAFFVVVFFGRSRRRWWRAAALLAPSLYLAANFVVQPDASDVATLVVAVLGALVAVLAVPTTVWVLARIIWPEFGEEVSPRRRLVVIGVVAFVAVASFLLGANQARFMTCGEFTLSGNSEPPGCTPDSVYDD</sequence>
<feature type="transmembrane region" description="Helical" evidence="1">
    <location>
        <begin position="22"/>
        <end position="42"/>
    </location>
</feature>
<dbReference type="Proteomes" id="UP000549913">
    <property type="component" value="Unassembled WGS sequence"/>
</dbReference>
<organism evidence="2 3">
    <name type="scientific">Herbiconiux flava</name>
    <dbReference type="NCBI Taxonomy" id="881268"/>
    <lineage>
        <taxon>Bacteria</taxon>
        <taxon>Bacillati</taxon>
        <taxon>Actinomycetota</taxon>
        <taxon>Actinomycetes</taxon>
        <taxon>Micrococcales</taxon>
        <taxon>Microbacteriaceae</taxon>
        <taxon>Herbiconiux</taxon>
    </lineage>
</organism>
<keyword evidence="1" id="KW-1133">Transmembrane helix</keyword>
<evidence type="ECO:0000313" key="3">
    <source>
        <dbReference type="Proteomes" id="UP000549913"/>
    </source>
</evidence>
<evidence type="ECO:0000256" key="1">
    <source>
        <dbReference type="SAM" id="Phobius"/>
    </source>
</evidence>
<feature type="transmembrane region" description="Helical" evidence="1">
    <location>
        <begin position="79"/>
        <end position="98"/>
    </location>
</feature>
<dbReference type="EMBL" id="JACCBM010000001">
    <property type="protein sequence ID" value="NYD69513.1"/>
    <property type="molecule type" value="Genomic_DNA"/>
</dbReference>
<proteinExistence type="predicted"/>
<accession>A0A852SJI2</accession>
<reference evidence="2 3" key="1">
    <citation type="submission" date="2020-07" db="EMBL/GenBank/DDBJ databases">
        <title>Sequencing the genomes of 1000 actinobacteria strains.</title>
        <authorList>
            <person name="Klenk H.-P."/>
        </authorList>
    </citation>
    <scope>NUCLEOTIDE SEQUENCE [LARGE SCALE GENOMIC DNA]</scope>
    <source>
        <strain evidence="2 3">DSM 26474</strain>
    </source>
</reference>
<evidence type="ECO:0000313" key="2">
    <source>
        <dbReference type="EMBL" id="NYD69513.1"/>
    </source>
</evidence>
<name>A0A852SJI2_9MICO</name>
<feature type="transmembrane region" description="Helical" evidence="1">
    <location>
        <begin position="54"/>
        <end position="72"/>
    </location>
</feature>